<keyword evidence="3" id="KW-1185">Reference proteome</keyword>
<accession>A0AAV3Y113</accession>
<reference evidence="2 3" key="1">
    <citation type="journal article" date="2021" name="Elife">
        <title>Chloroplast acquisition without the gene transfer in kleptoplastic sea slugs, Plakobranchus ocellatus.</title>
        <authorList>
            <person name="Maeda T."/>
            <person name="Takahashi S."/>
            <person name="Yoshida T."/>
            <person name="Shimamura S."/>
            <person name="Takaki Y."/>
            <person name="Nagai Y."/>
            <person name="Toyoda A."/>
            <person name="Suzuki Y."/>
            <person name="Arimoto A."/>
            <person name="Ishii H."/>
            <person name="Satoh N."/>
            <person name="Nishiyama T."/>
            <person name="Hasebe M."/>
            <person name="Maruyama T."/>
            <person name="Minagawa J."/>
            <person name="Obokata J."/>
            <person name="Shigenobu S."/>
        </authorList>
    </citation>
    <scope>NUCLEOTIDE SEQUENCE [LARGE SCALE GENOMIC DNA]</scope>
</reference>
<evidence type="ECO:0000313" key="3">
    <source>
        <dbReference type="Proteomes" id="UP000735302"/>
    </source>
</evidence>
<evidence type="ECO:0000256" key="1">
    <source>
        <dbReference type="SAM" id="MobiDB-lite"/>
    </source>
</evidence>
<evidence type="ECO:0000313" key="2">
    <source>
        <dbReference type="EMBL" id="GFN76032.1"/>
    </source>
</evidence>
<dbReference type="GO" id="GO:0005737">
    <property type="term" value="C:cytoplasm"/>
    <property type="evidence" value="ECO:0007669"/>
    <property type="project" value="TreeGrafter"/>
</dbReference>
<dbReference type="GO" id="GO:0032007">
    <property type="term" value="P:negative regulation of TOR signaling"/>
    <property type="evidence" value="ECO:0007669"/>
    <property type="project" value="InterPro"/>
</dbReference>
<dbReference type="EMBL" id="BLXT01000331">
    <property type="protein sequence ID" value="GFN76032.1"/>
    <property type="molecule type" value="Genomic_DNA"/>
</dbReference>
<dbReference type="GO" id="GO:0048011">
    <property type="term" value="P:neurotrophin TRK receptor signaling pathway"/>
    <property type="evidence" value="ECO:0007669"/>
    <property type="project" value="InterPro"/>
</dbReference>
<feature type="compositionally biased region" description="Acidic residues" evidence="1">
    <location>
        <begin position="253"/>
        <end position="262"/>
    </location>
</feature>
<comment type="caution">
    <text evidence="2">The sequence shown here is derived from an EMBL/GenBank/DDBJ whole genome shotgun (WGS) entry which is preliminary data.</text>
</comment>
<feature type="compositionally biased region" description="Polar residues" evidence="1">
    <location>
        <begin position="277"/>
        <end position="288"/>
    </location>
</feature>
<gene>
    <name evidence="2" type="ORF">PoB_000253800</name>
</gene>
<dbReference type="PANTHER" id="PTHR21844">
    <property type="entry name" value="AKT1 SUBSTRATE 1 PROTEIN"/>
    <property type="match status" value="1"/>
</dbReference>
<dbReference type="AlphaFoldDB" id="A0AAV3Y113"/>
<dbReference type="Proteomes" id="UP000735302">
    <property type="component" value="Unassembled WGS sequence"/>
</dbReference>
<dbReference type="PANTHER" id="PTHR21844:SF2">
    <property type="entry name" value="PROLINE-RICH AKT1 SUBSTRATE 1"/>
    <property type="match status" value="1"/>
</dbReference>
<feature type="region of interest" description="Disordered" evidence="1">
    <location>
        <begin position="200"/>
        <end position="305"/>
    </location>
</feature>
<protein>
    <submittedName>
        <fullName evidence="2">Proline-rich akt1 substrate 1</fullName>
    </submittedName>
</protein>
<organism evidence="2 3">
    <name type="scientific">Plakobranchus ocellatus</name>
    <dbReference type="NCBI Taxonomy" id="259542"/>
    <lineage>
        <taxon>Eukaryota</taxon>
        <taxon>Metazoa</taxon>
        <taxon>Spiralia</taxon>
        <taxon>Lophotrochozoa</taxon>
        <taxon>Mollusca</taxon>
        <taxon>Gastropoda</taxon>
        <taxon>Heterobranchia</taxon>
        <taxon>Euthyneura</taxon>
        <taxon>Panpulmonata</taxon>
        <taxon>Sacoglossa</taxon>
        <taxon>Placobranchoidea</taxon>
        <taxon>Plakobranchidae</taxon>
        <taxon>Plakobranchus</taxon>
    </lineage>
</organism>
<proteinExistence type="predicted"/>
<name>A0AAV3Y113_9GAST</name>
<dbReference type="InterPro" id="IPR026682">
    <property type="entry name" value="AKT1S1"/>
</dbReference>
<sequence length="398" mass="45652">MVVYTCHCLNVKIYADKPERDAQADALDDCPLGPACEAVELIDQGFQFAHKCLVQRMREGDWTIYVCVPCHMRTHGVNTEDRIVVVNADMNKGEDIIAAKQRSPDYSPVFKLLVKPSENRTVEDETIPRQSYETLQKQLGELQAKLSHYLKLEEEAMEMRIRKYEEEQRNNFLKLKKQIQHEKTALVSVLFQKSEANRSINDGERNMPRRHMTISHSKSAGEYERASPNAVQRNKPSRRIRDSSPDVFAMDGFDLDEDDVNEPVEFKPSAPRRSDNHSPSFLSGTKGQHQVHPSGRFNKRGDHGDLDTMEEMAGGWGDASVSRMSTSVPISMPQNARSLRHMAHHLDDEIEESAAEFDDIPRQMQALSESIQERDRYIFGDRPRQRVNTGDFTQVKWH</sequence>